<keyword evidence="3" id="KW-1185">Reference proteome</keyword>
<sequence length="79" mass="8966">MRSPLVLAICCLLLSPVVGVWVYQASQEVSFAFISGAALLFSAFMLGIEYLMKRQNVQLVSQSNARRRHTDKRRLVSHR</sequence>
<proteinExistence type="predicted"/>
<dbReference type="RefSeq" id="WP_345340679.1">
    <property type="nucleotide sequence ID" value="NZ_BAABLI010000016.1"/>
</dbReference>
<keyword evidence="1" id="KW-0472">Membrane</keyword>
<protein>
    <submittedName>
        <fullName evidence="2">Uncharacterized protein</fullName>
    </submittedName>
</protein>
<accession>A0ABW4XL78</accession>
<reference evidence="3" key="1">
    <citation type="journal article" date="2019" name="Int. J. Syst. Evol. Microbiol.">
        <title>The Global Catalogue of Microorganisms (GCM) 10K type strain sequencing project: providing services to taxonomists for standard genome sequencing and annotation.</title>
        <authorList>
            <consortium name="The Broad Institute Genomics Platform"/>
            <consortium name="The Broad Institute Genome Sequencing Center for Infectious Disease"/>
            <person name="Wu L."/>
            <person name="Ma J."/>
        </authorList>
    </citation>
    <scope>NUCLEOTIDE SEQUENCE [LARGE SCALE GENOMIC DNA]</scope>
    <source>
        <strain evidence="3">CGMCC 1.10992</strain>
    </source>
</reference>
<keyword evidence="1" id="KW-0812">Transmembrane</keyword>
<dbReference type="EMBL" id="JBHUHT010000010">
    <property type="protein sequence ID" value="MFD2095922.1"/>
    <property type="molecule type" value="Genomic_DNA"/>
</dbReference>
<feature type="transmembrane region" description="Helical" evidence="1">
    <location>
        <begin position="29"/>
        <end position="52"/>
    </location>
</feature>
<evidence type="ECO:0000256" key="1">
    <source>
        <dbReference type="SAM" id="Phobius"/>
    </source>
</evidence>
<name>A0ABW4XL78_9GAMM</name>
<keyword evidence="1" id="KW-1133">Transmembrane helix</keyword>
<gene>
    <name evidence="2" type="ORF">ACFSJ3_08005</name>
</gene>
<comment type="caution">
    <text evidence="2">The sequence shown here is derived from an EMBL/GenBank/DDBJ whole genome shotgun (WGS) entry which is preliminary data.</text>
</comment>
<organism evidence="2 3">
    <name type="scientific">Corallincola platygyrae</name>
    <dbReference type="NCBI Taxonomy" id="1193278"/>
    <lineage>
        <taxon>Bacteria</taxon>
        <taxon>Pseudomonadati</taxon>
        <taxon>Pseudomonadota</taxon>
        <taxon>Gammaproteobacteria</taxon>
        <taxon>Alteromonadales</taxon>
        <taxon>Psychromonadaceae</taxon>
        <taxon>Corallincola</taxon>
    </lineage>
</organism>
<evidence type="ECO:0000313" key="3">
    <source>
        <dbReference type="Proteomes" id="UP001597380"/>
    </source>
</evidence>
<dbReference type="Proteomes" id="UP001597380">
    <property type="component" value="Unassembled WGS sequence"/>
</dbReference>
<evidence type="ECO:0000313" key="2">
    <source>
        <dbReference type="EMBL" id="MFD2095922.1"/>
    </source>
</evidence>